<name>A0A0R1TQU1_9LACO</name>
<feature type="transmembrane region" description="Helical" evidence="1">
    <location>
        <begin position="86"/>
        <end position="107"/>
    </location>
</feature>
<protein>
    <submittedName>
        <fullName evidence="2">Uncharacterized protein</fullName>
    </submittedName>
</protein>
<evidence type="ECO:0000313" key="3">
    <source>
        <dbReference type="Proteomes" id="UP000051324"/>
    </source>
</evidence>
<feature type="transmembrane region" description="Helical" evidence="1">
    <location>
        <begin position="113"/>
        <end position="132"/>
    </location>
</feature>
<evidence type="ECO:0000313" key="2">
    <source>
        <dbReference type="EMBL" id="KRL83825.1"/>
    </source>
</evidence>
<comment type="caution">
    <text evidence="2">The sequence shown here is derived from an EMBL/GenBank/DDBJ whole genome shotgun (WGS) entry which is preliminary data.</text>
</comment>
<keyword evidence="1" id="KW-0812">Transmembrane</keyword>
<keyword evidence="3" id="KW-1185">Reference proteome</keyword>
<accession>A0A0R1TQU1</accession>
<evidence type="ECO:0000256" key="1">
    <source>
        <dbReference type="SAM" id="Phobius"/>
    </source>
</evidence>
<feature type="transmembrane region" description="Helical" evidence="1">
    <location>
        <begin position="170"/>
        <end position="193"/>
    </location>
</feature>
<dbReference type="OrthoDB" id="10021174at2"/>
<dbReference type="EMBL" id="AZFT01000053">
    <property type="protein sequence ID" value="KRL83825.1"/>
    <property type="molecule type" value="Genomic_DNA"/>
</dbReference>
<organism evidence="2 3">
    <name type="scientific">Ligilactobacillus apodemi DSM 16634 = JCM 16172</name>
    <dbReference type="NCBI Taxonomy" id="1423724"/>
    <lineage>
        <taxon>Bacteria</taxon>
        <taxon>Bacillati</taxon>
        <taxon>Bacillota</taxon>
        <taxon>Bacilli</taxon>
        <taxon>Lactobacillales</taxon>
        <taxon>Lactobacillaceae</taxon>
        <taxon>Ligilactobacillus</taxon>
    </lineage>
</organism>
<feature type="transmembrane region" description="Helical" evidence="1">
    <location>
        <begin position="59"/>
        <end position="79"/>
    </location>
</feature>
<dbReference type="AlphaFoldDB" id="A0A0R1TQU1"/>
<keyword evidence="1" id="KW-0472">Membrane</keyword>
<feature type="transmembrane region" description="Helical" evidence="1">
    <location>
        <begin position="323"/>
        <end position="343"/>
    </location>
</feature>
<dbReference type="PATRIC" id="fig|1423724.4.peg.1131"/>
<feature type="transmembrane region" description="Helical" evidence="1">
    <location>
        <begin position="255"/>
        <end position="275"/>
    </location>
</feature>
<feature type="transmembrane region" description="Helical" evidence="1">
    <location>
        <begin position="281"/>
        <end position="302"/>
    </location>
</feature>
<feature type="transmembrane region" description="Helical" evidence="1">
    <location>
        <begin position="34"/>
        <end position="53"/>
    </location>
</feature>
<gene>
    <name evidence="2" type="ORF">FC32_GL001088</name>
</gene>
<dbReference type="RefSeq" id="WP_155891490.1">
    <property type="nucleotide sequence ID" value="NZ_AZFT01000053.1"/>
</dbReference>
<reference evidence="2 3" key="1">
    <citation type="journal article" date="2015" name="Genome Announc.">
        <title>Expanding the biotechnology potential of lactobacilli through comparative genomics of 213 strains and associated genera.</title>
        <authorList>
            <person name="Sun Z."/>
            <person name="Harris H.M."/>
            <person name="McCann A."/>
            <person name="Guo C."/>
            <person name="Argimon S."/>
            <person name="Zhang W."/>
            <person name="Yang X."/>
            <person name="Jeffery I.B."/>
            <person name="Cooney J.C."/>
            <person name="Kagawa T.F."/>
            <person name="Liu W."/>
            <person name="Song Y."/>
            <person name="Salvetti E."/>
            <person name="Wrobel A."/>
            <person name="Rasinkangas P."/>
            <person name="Parkhill J."/>
            <person name="Rea M.C."/>
            <person name="O'Sullivan O."/>
            <person name="Ritari J."/>
            <person name="Douillard F.P."/>
            <person name="Paul Ross R."/>
            <person name="Yang R."/>
            <person name="Briner A.E."/>
            <person name="Felis G.E."/>
            <person name="de Vos W.M."/>
            <person name="Barrangou R."/>
            <person name="Klaenhammer T.R."/>
            <person name="Caufield P.W."/>
            <person name="Cui Y."/>
            <person name="Zhang H."/>
            <person name="O'Toole P.W."/>
        </authorList>
    </citation>
    <scope>NUCLEOTIDE SEQUENCE [LARGE SCALE GENOMIC DNA]</scope>
    <source>
        <strain evidence="2 3">DSM 16634</strain>
    </source>
</reference>
<sequence>MQQALKDKHRENSFKIFGYTPAEYRLGTDLFITFPRILSNLLYSLMLVGLTFFHYHQIFLVSLGLLLLVILCLPINYLARSKLFQLSFISDGIFAVINYPVFMVAVLLANLKYFSFELIMLTSIFIILLLLVSNGERLYKRYAFIRPRHNLLKELSLAITESSYPLVSQFFMLGLFLAIAIYLLYFVIAGHYLETSNDPGKIRELLYVFLPTSVLYNVQTSLSYYYAYDFEGQRMHTLKVLGNFISYKVKTKLKLAYLLSILPDSVFLVAFSLLYPDDDLIQYLIAYILCFLAHPLFFYLGSMYFPNYRRSMFDISQKLSNQALAMGVVLSTLVNLASAYYVWFTKTLLSECPISDSRDI</sequence>
<dbReference type="Proteomes" id="UP000051324">
    <property type="component" value="Unassembled WGS sequence"/>
</dbReference>
<proteinExistence type="predicted"/>
<feature type="transmembrane region" description="Helical" evidence="1">
    <location>
        <begin position="205"/>
        <end position="227"/>
    </location>
</feature>
<keyword evidence="1" id="KW-1133">Transmembrane helix</keyword>